<protein>
    <recommendedName>
        <fullName evidence="4">MotA/TolQ/ExbB proton channel domain-containing protein</fullName>
    </recommendedName>
</protein>
<sequence length="1112" mass="121433">MRDGESRLISGLFSMVWAVLLAGGAMLVGLRVFRELDVVALAQWASLPSFLSIPLQRQGDGLIIATLAGVVAGFLFLFLFGYLLQAFVDALRLGWVARSVRARVASGDKNPAAWSWPYYGRFTRLWREFARSLTPESLPESTQAPARTVWVAHLPADLVFTQQSLVDVPMRVEFFRHLPGILTGAGIVSTFAGILMGLTGFDPSVGADQVSRELQGLFMGVSTAFTASFFAIITAILVTVVEKFLLHGRYAQVIALQGLLNRLFVPAIERGGDALATTSAWDGSVERIVAAIERLEPLLTREHGEREDAIMAVNLGLSSVMATMERIAENLSARESEYRLQQRAWMTDMTTLLRGVEEASRRQLGMLEQGIGREVATREWLDGRLDGIDGHLAPLAGQLSAMGEGLATLGADKNRDEAVQLTSAEALRTVLSRIEARLDEGLVRFGALGELHTRGNDGFERLGSGLDSLERGVGELARGVGSLGQGVSDLGRRLEMQSAQQIERSQEWAVGLDRLADGVEAQRGLAQRHFDLDREFQVAWRQNVAEIVSGLGGVRDSVERLGRPDGEAGLAERLDGFSATLEPLLIRLAEESGRQVAALSERLASLASQQASEAGRLLERLAGWERVVVEGQALLSALDGRLEAQGAEGAARWREILDAVARLRAGLDELTDRFPERGEVAGWLREAATEWTAGAEARQTRFEELVRAGQGEIATRIGQGVEAIEAVRAGQGEIATRIGQGVEAIEAVRAGQGEIATRIDGGLHLLEAMRDADAGLDRLLEGVGQRLEALRGGWREGIDDIVARVAQAASQSDGLLRELLLKVERASSSGEEGMALLFGEMGREMERMRRQIRESAGQLTSQTREWLTSNALGGEEKLQSLARGVSEEVKSALHTLADERSQQEGDRESVLVERLLSQTAEQAEGVKVAVLEELDETAKLLASHLRASGEALARSREEMAREVVDGIAARMESAFGGVAGELAEMRGRLEAERAAMEQSLQTWVAEASRSTVEESRELARRLMEVRSHFDERHQGVIGVIDSLGKGLERDLVQLRDGLYHKNEESTRHMESHLTELGQLLEGVVTSLGREQSVFIEMLGERLDTLRRRLRVK</sequence>
<feature type="transmembrane region" description="Helical" evidence="1">
    <location>
        <begin position="218"/>
        <end position="241"/>
    </location>
</feature>
<feature type="transmembrane region" description="Helical" evidence="1">
    <location>
        <begin position="178"/>
        <end position="198"/>
    </location>
</feature>
<comment type="caution">
    <text evidence="2">The sequence shown here is derived from an EMBL/GenBank/DDBJ whole genome shotgun (WGS) entry which is preliminary data.</text>
</comment>
<feature type="transmembrane region" description="Helical" evidence="1">
    <location>
        <begin position="12"/>
        <end position="33"/>
    </location>
</feature>
<proteinExistence type="predicted"/>
<evidence type="ECO:0000313" key="3">
    <source>
        <dbReference type="Proteomes" id="UP001628193"/>
    </source>
</evidence>
<gene>
    <name evidence="2" type="ORF">SIID45300_01379</name>
</gene>
<dbReference type="Proteomes" id="UP001628193">
    <property type="component" value="Unassembled WGS sequence"/>
</dbReference>
<keyword evidence="1" id="KW-0472">Membrane</keyword>
<keyword evidence="3" id="KW-1185">Reference proteome</keyword>
<dbReference type="EMBL" id="BAAFGK010000004">
    <property type="protein sequence ID" value="GAB0057058.1"/>
    <property type="molecule type" value="Genomic_DNA"/>
</dbReference>
<feature type="transmembrane region" description="Helical" evidence="1">
    <location>
        <begin position="62"/>
        <end position="84"/>
    </location>
</feature>
<reference evidence="2 3" key="1">
    <citation type="submission" date="2024-05" db="EMBL/GenBank/DDBJ databases">
        <authorList>
            <consortium name="Candidatus Magnetaquicoccaceae bacterium FCR-1 genome sequencing consortium"/>
            <person name="Shimoshige H."/>
            <person name="Shimamura S."/>
            <person name="Taoka A."/>
            <person name="Kobayashi H."/>
            <person name="Maekawa T."/>
        </authorList>
    </citation>
    <scope>NUCLEOTIDE SEQUENCE [LARGE SCALE GENOMIC DNA]</scope>
    <source>
        <strain evidence="2 3">FCR-1</strain>
    </source>
</reference>
<name>A0ABQ0C839_9PROT</name>
<evidence type="ECO:0008006" key="4">
    <source>
        <dbReference type="Google" id="ProtNLM"/>
    </source>
</evidence>
<dbReference type="RefSeq" id="WP_420904767.1">
    <property type="nucleotide sequence ID" value="NZ_BAAFGK010000004.1"/>
</dbReference>
<accession>A0ABQ0C839</accession>
<reference evidence="2 3" key="2">
    <citation type="submission" date="2024-09" db="EMBL/GenBank/DDBJ databases">
        <title>Draft genome sequence of Candidatus Magnetaquicoccaceae bacterium FCR-1.</title>
        <authorList>
            <person name="Shimoshige H."/>
            <person name="Shimamura S."/>
            <person name="Taoka A."/>
            <person name="Kobayashi H."/>
            <person name="Maekawa T."/>
        </authorList>
    </citation>
    <scope>NUCLEOTIDE SEQUENCE [LARGE SCALE GENOMIC DNA]</scope>
    <source>
        <strain evidence="2 3">FCR-1</strain>
    </source>
</reference>
<keyword evidence="1" id="KW-0812">Transmembrane</keyword>
<evidence type="ECO:0000256" key="1">
    <source>
        <dbReference type="SAM" id="Phobius"/>
    </source>
</evidence>
<keyword evidence="1" id="KW-1133">Transmembrane helix</keyword>
<evidence type="ECO:0000313" key="2">
    <source>
        <dbReference type="EMBL" id="GAB0057058.1"/>
    </source>
</evidence>
<organism evidence="2 3">
    <name type="scientific">Candidatus Magnetaquiglobus chichijimensis</name>
    <dbReference type="NCBI Taxonomy" id="3141448"/>
    <lineage>
        <taxon>Bacteria</taxon>
        <taxon>Pseudomonadati</taxon>
        <taxon>Pseudomonadota</taxon>
        <taxon>Magnetococcia</taxon>
        <taxon>Magnetococcales</taxon>
        <taxon>Candidatus Magnetaquicoccaceae</taxon>
        <taxon>Candidatus Magnetaquiglobus</taxon>
    </lineage>
</organism>